<evidence type="ECO:0000259" key="2">
    <source>
        <dbReference type="Pfam" id="PF00079"/>
    </source>
</evidence>
<evidence type="ECO:0000313" key="4">
    <source>
        <dbReference type="EMBL" id="CAF3590709.1"/>
    </source>
</evidence>
<dbReference type="AlphaFoldDB" id="A0A8S2D030"/>
<dbReference type="Gene3D" id="3.30.497.10">
    <property type="entry name" value="Antithrombin, subunit I, domain 2"/>
    <property type="match status" value="1"/>
</dbReference>
<dbReference type="EMBL" id="CAJOBA010001345">
    <property type="protein sequence ID" value="CAF3590709.1"/>
    <property type="molecule type" value="Genomic_DNA"/>
</dbReference>
<dbReference type="InterPro" id="IPR042178">
    <property type="entry name" value="Serpin_sf_1"/>
</dbReference>
<dbReference type="PROSITE" id="PS00284">
    <property type="entry name" value="SERPIN"/>
    <property type="match status" value="1"/>
</dbReference>
<evidence type="ECO:0000313" key="3">
    <source>
        <dbReference type="EMBL" id="CAF0807015.1"/>
    </source>
</evidence>
<accession>A0A8S2D030</accession>
<dbReference type="Proteomes" id="UP000682733">
    <property type="component" value="Unassembled WGS sequence"/>
</dbReference>
<dbReference type="Pfam" id="PF00079">
    <property type="entry name" value="Serpin"/>
    <property type="match status" value="1"/>
</dbReference>
<dbReference type="InterPro" id="IPR023796">
    <property type="entry name" value="Serpin_dom"/>
</dbReference>
<reference evidence="3" key="1">
    <citation type="submission" date="2021-02" db="EMBL/GenBank/DDBJ databases">
        <authorList>
            <person name="Nowell W R."/>
        </authorList>
    </citation>
    <scope>NUCLEOTIDE SEQUENCE</scope>
</reference>
<sequence length="109" mass="12198">MDYELSVKETLNKLGIQDAFDGNRADFSGITGDQSLFLSDVKHRARIEVTELGTEAAAATAAIIMTKAAIQLPQLIEFRCDRPFLFMIREQNSDITLFQGRFMKPVAVE</sequence>
<dbReference type="Proteomes" id="UP000677228">
    <property type="component" value="Unassembled WGS sequence"/>
</dbReference>
<evidence type="ECO:0000256" key="1">
    <source>
        <dbReference type="ARBA" id="ARBA00009500"/>
    </source>
</evidence>
<dbReference type="EMBL" id="CAJNOK010001345">
    <property type="protein sequence ID" value="CAF0807015.1"/>
    <property type="molecule type" value="Genomic_DNA"/>
</dbReference>
<dbReference type="GO" id="GO:0005615">
    <property type="term" value="C:extracellular space"/>
    <property type="evidence" value="ECO:0007669"/>
    <property type="project" value="InterPro"/>
</dbReference>
<comment type="similarity">
    <text evidence="1">Belongs to the serpin family.</text>
</comment>
<dbReference type="PANTHER" id="PTHR11461">
    <property type="entry name" value="SERINE PROTEASE INHIBITOR, SERPIN"/>
    <property type="match status" value="1"/>
</dbReference>
<dbReference type="InterPro" id="IPR023795">
    <property type="entry name" value="Serpin_CS"/>
</dbReference>
<dbReference type="SUPFAM" id="SSF56574">
    <property type="entry name" value="Serpins"/>
    <property type="match status" value="1"/>
</dbReference>
<evidence type="ECO:0000313" key="5">
    <source>
        <dbReference type="Proteomes" id="UP000677228"/>
    </source>
</evidence>
<dbReference type="InterPro" id="IPR036186">
    <property type="entry name" value="Serpin_sf"/>
</dbReference>
<proteinExistence type="inferred from homology"/>
<dbReference type="InterPro" id="IPR000215">
    <property type="entry name" value="Serpin_fam"/>
</dbReference>
<organism evidence="3 5">
    <name type="scientific">Didymodactylos carnosus</name>
    <dbReference type="NCBI Taxonomy" id="1234261"/>
    <lineage>
        <taxon>Eukaryota</taxon>
        <taxon>Metazoa</taxon>
        <taxon>Spiralia</taxon>
        <taxon>Gnathifera</taxon>
        <taxon>Rotifera</taxon>
        <taxon>Eurotatoria</taxon>
        <taxon>Bdelloidea</taxon>
        <taxon>Philodinida</taxon>
        <taxon>Philodinidae</taxon>
        <taxon>Didymodactylos</taxon>
    </lineage>
</organism>
<feature type="domain" description="Serpin" evidence="2">
    <location>
        <begin position="2"/>
        <end position="105"/>
    </location>
</feature>
<dbReference type="PANTHER" id="PTHR11461:SF211">
    <property type="entry name" value="GH10112P-RELATED"/>
    <property type="match status" value="1"/>
</dbReference>
<protein>
    <recommendedName>
        <fullName evidence="2">Serpin domain-containing protein</fullName>
    </recommendedName>
</protein>
<comment type="caution">
    <text evidence="3">The sequence shown here is derived from an EMBL/GenBank/DDBJ whole genome shotgun (WGS) entry which is preliminary data.</text>
</comment>
<name>A0A8S2D030_9BILA</name>
<gene>
    <name evidence="3" type="ORF">OVA965_LOCUS4951</name>
    <name evidence="4" type="ORF">TMI583_LOCUS4949</name>
</gene>
<dbReference type="GO" id="GO:0004867">
    <property type="term" value="F:serine-type endopeptidase inhibitor activity"/>
    <property type="evidence" value="ECO:0007669"/>
    <property type="project" value="InterPro"/>
</dbReference>